<feature type="domain" description="Aminoacyl-tRNA synthetase class Ia" evidence="15">
    <location>
        <begin position="27"/>
        <end position="641"/>
    </location>
</feature>
<evidence type="ECO:0000259" key="15">
    <source>
        <dbReference type="Pfam" id="PF00133"/>
    </source>
</evidence>
<keyword evidence="6 14" id="KW-0479">Metal-binding</keyword>
<evidence type="ECO:0000259" key="16">
    <source>
        <dbReference type="Pfam" id="PF06827"/>
    </source>
</evidence>
<evidence type="ECO:0000256" key="8">
    <source>
        <dbReference type="ARBA" id="ARBA00022833"/>
    </source>
</evidence>
<feature type="domain" description="Methionyl/Valyl/Leucyl/Isoleucyl-tRNA synthetase anticodon-binding" evidence="17">
    <location>
        <begin position="685"/>
        <end position="839"/>
    </location>
</feature>
<dbReference type="PRINTS" id="PR00984">
    <property type="entry name" value="TRNASYNTHILE"/>
</dbReference>
<protein>
    <recommendedName>
        <fullName evidence="14">Isoleucine--tRNA ligase</fullName>
        <ecNumber evidence="14">6.1.1.5</ecNumber>
    </recommendedName>
    <alternativeName>
        <fullName evidence="14">Isoleucyl-tRNA synthetase</fullName>
        <shortName evidence="14">IleRS</shortName>
    </alternativeName>
</protein>
<dbReference type="GO" id="GO:0006428">
    <property type="term" value="P:isoleucyl-tRNA aminoacylation"/>
    <property type="evidence" value="ECO:0007669"/>
    <property type="project" value="UniProtKB-UniRule"/>
</dbReference>
<sequence>MDYKDTINLPRTAFPMKANLANREPGMIASWEEAGLYARLQEVTADRPTWILHDGPPYANGDIHMGHAVNKILKDIVVKSRLMAGFRSPYVPGWDCHGLPIELQVEKKHGKVGKKLDAAEFRAKCREYAGKQIELQKTGFRRMGVVGDWDHPYETRARRYEADMIRALAAIVDAGHLTQGAKPVHWCFDCGSALAEAEIEYRDKTSPAIDVLFPAVDRDALLAAFGVEDPGGAVGIPIWTTTPWTLPANQAVALHAELDYVLVAAAQNGNPLALVIAADLLDAVAERLGLESPRVLGTVAGAALEHLQLRHPFYDRSVPVILGDHVTTEAGTGAVHTAPGHGEEDFAVGRKYDLPITNPVGGNGRYLEDTERFGGENVWKANDSIIAVLAENGVLLHNEAFEHSYPHCWRHKSPTAFRVTPQWFISMDQAGLRENAVAAIGGVRWVPEWGEERIRGMVQNRPDWCISRQRTWGVPITLFIDHAGEKLHPDTPDLMQRAADLVEREGVDCWYRDDIYERLGVDPEAWQRVTDILDVWFDSGVSHRCVLDERAELRRPAELYLEGSDQHRGWFHSSLLTSVAMHGEAPYRQVLTHGFVVDAEGRKMSKSLGNVLSPIKIMNTLGADVMRLWVAAADYRGEMSVSDEILKRVSDAYRRIRNTARFLLGNLDGFEPGDALPADELLPLDRWAVDRASLLQAEVERAYDNYHFLQVYQKVHHFCAFDMGAFYLDVIKDRLYTTGRDSHPRRSAQTAMYHILEALLRWIAPVLSFTAEEIHAHVPGDRSDSVLFETWYRGLFTFADPDTERGRWERILEVREAVSKVTEEVRRSGRAGSSLAVEVDLWVSDELKGEIDWLGDELRFVLITSDARAHALDSAPAEAERVQLPHGELAIRVTPTEHEKCVRCWHYRSDVGSHAEHPELCGRCVENVTGAGERRRAA</sequence>
<feature type="binding site" evidence="14">
    <location>
        <position position="562"/>
    </location>
    <ligand>
        <name>L-isoleucyl-5'-AMP</name>
        <dbReference type="ChEBI" id="CHEBI:178002"/>
    </ligand>
</feature>
<dbReference type="Proteomes" id="UP001359886">
    <property type="component" value="Unassembled WGS sequence"/>
</dbReference>
<dbReference type="InterPro" id="IPR050081">
    <property type="entry name" value="Ile-tRNA_ligase"/>
</dbReference>
<reference evidence="18 19" key="1">
    <citation type="submission" date="2024-02" db="EMBL/GenBank/DDBJ databases">
        <title>A novel Wenzhouxiangellaceae bacterium, isolated from coastal sediments.</title>
        <authorList>
            <person name="Du Z.-J."/>
            <person name="Ye Y.-Q."/>
            <person name="Zhang X.-Y."/>
        </authorList>
    </citation>
    <scope>NUCLEOTIDE SEQUENCE [LARGE SCALE GENOMIC DNA]</scope>
    <source>
        <strain evidence="18 19">CH-27</strain>
    </source>
</reference>
<dbReference type="Pfam" id="PF08264">
    <property type="entry name" value="Anticodon_1"/>
    <property type="match status" value="1"/>
</dbReference>
<dbReference type="InterPro" id="IPR002301">
    <property type="entry name" value="Ile-tRNA-ligase"/>
</dbReference>
<evidence type="ECO:0000256" key="14">
    <source>
        <dbReference type="HAMAP-Rule" id="MF_02002"/>
    </source>
</evidence>
<evidence type="ECO:0000256" key="2">
    <source>
        <dbReference type="ARBA" id="ARBA00006887"/>
    </source>
</evidence>
<keyword evidence="9 14" id="KW-0067">ATP-binding</keyword>
<feature type="binding site" evidence="14">
    <location>
        <position position="924"/>
    </location>
    <ligand>
        <name>Zn(2+)</name>
        <dbReference type="ChEBI" id="CHEBI:29105"/>
    </ligand>
</feature>
<comment type="cofactor">
    <cofactor evidence="14">
        <name>Zn(2+)</name>
        <dbReference type="ChEBI" id="CHEBI:29105"/>
    </cofactor>
    <text evidence="14">Binds 1 zinc ion per subunit.</text>
</comment>
<dbReference type="InterPro" id="IPR014729">
    <property type="entry name" value="Rossmann-like_a/b/a_fold"/>
</dbReference>
<dbReference type="InterPro" id="IPR013155">
    <property type="entry name" value="M/V/L/I-tRNA-synth_anticd-bd"/>
</dbReference>
<evidence type="ECO:0000256" key="4">
    <source>
        <dbReference type="ARBA" id="ARBA00022490"/>
    </source>
</evidence>
<dbReference type="InterPro" id="IPR001412">
    <property type="entry name" value="aa-tRNA-synth_I_CS"/>
</dbReference>
<dbReference type="InterPro" id="IPR033708">
    <property type="entry name" value="Anticodon_Ile_BEm"/>
</dbReference>
<dbReference type="PANTHER" id="PTHR42765">
    <property type="entry name" value="SOLEUCYL-TRNA SYNTHETASE"/>
    <property type="match status" value="1"/>
</dbReference>
<dbReference type="FunFam" id="3.40.50.620:FF:000048">
    <property type="entry name" value="Isoleucine--tRNA ligase"/>
    <property type="match status" value="1"/>
</dbReference>
<feature type="short sequence motif" description="'KMSKS' region" evidence="14">
    <location>
        <begin position="603"/>
        <end position="607"/>
    </location>
</feature>
<dbReference type="Gene3D" id="3.90.740.10">
    <property type="entry name" value="Valyl/Leucyl/Isoleucyl-tRNA synthetase, editing domain"/>
    <property type="match status" value="1"/>
</dbReference>
<dbReference type="Gene3D" id="3.40.50.620">
    <property type="entry name" value="HUPs"/>
    <property type="match status" value="2"/>
</dbReference>
<dbReference type="EC" id="6.1.1.5" evidence="14"/>
<dbReference type="GO" id="GO:0005524">
    <property type="term" value="F:ATP binding"/>
    <property type="evidence" value="ECO:0007669"/>
    <property type="project" value="UniProtKB-UniRule"/>
</dbReference>
<dbReference type="InterPro" id="IPR009008">
    <property type="entry name" value="Val/Leu/Ile-tRNA-synth_edit"/>
</dbReference>
<evidence type="ECO:0000256" key="11">
    <source>
        <dbReference type="ARBA" id="ARBA00023146"/>
    </source>
</evidence>
<dbReference type="SUPFAM" id="SSF47323">
    <property type="entry name" value="Anticodon-binding domain of a subclass of class I aminoacyl-tRNA synthetases"/>
    <property type="match status" value="1"/>
</dbReference>
<comment type="similarity">
    <text evidence="2 14">Belongs to the class-I aminoacyl-tRNA synthetase family. IleS type 1 subfamily.</text>
</comment>
<gene>
    <name evidence="14 18" type="primary">ileS</name>
    <name evidence="18" type="ORF">V3330_14635</name>
</gene>
<feature type="short sequence motif" description="'HIGH' region" evidence="14">
    <location>
        <begin position="57"/>
        <end position="67"/>
    </location>
</feature>
<comment type="subcellular location">
    <subcellularLocation>
        <location evidence="1 14">Cytoplasm</location>
    </subcellularLocation>
</comment>
<dbReference type="PANTHER" id="PTHR42765:SF1">
    <property type="entry name" value="ISOLEUCINE--TRNA LIGASE, MITOCHONDRIAL"/>
    <property type="match status" value="1"/>
</dbReference>
<feature type="binding site" evidence="14">
    <location>
        <position position="921"/>
    </location>
    <ligand>
        <name>Zn(2+)</name>
        <dbReference type="ChEBI" id="CHEBI:29105"/>
    </ligand>
</feature>
<evidence type="ECO:0000256" key="12">
    <source>
        <dbReference type="ARBA" id="ARBA00025217"/>
    </source>
</evidence>
<keyword evidence="7 14" id="KW-0547">Nucleotide-binding</keyword>
<evidence type="ECO:0000259" key="17">
    <source>
        <dbReference type="Pfam" id="PF08264"/>
    </source>
</evidence>
<dbReference type="InterPro" id="IPR009080">
    <property type="entry name" value="tRNAsynth_Ia_anticodon-bd"/>
</dbReference>
<keyword evidence="4 14" id="KW-0963">Cytoplasm</keyword>
<feature type="binding site" evidence="14">
    <location>
        <position position="901"/>
    </location>
    <ligand>
        <name>Zn(2+)</name>
        <dbReference type="ChEBI" id="CHEBI:29105"/>
    </ligand>
</feature>
<dbReference type="GO" id="GO:0005829">
    <property type="term" value="C:cytosol"/>
    <property type="evidence" value="ECO:0007669"/>
    <property type="project" value="TreeGrafter"/>
</dbReference>
<evidence type="ECO:0000256" key="1">
    <source>
        <dbReference type="ARBA" id="ARBA00004496"/>
    </source>
</evidence>
<comment type="caution">
    <text evidence="18">The sequence shown here is derived from an EMBL/GenBank/DDBJ whole genome shotgun (WGS) entry which is preliminary data.</text>
</comment>
<name>A0AAW9RFG7_9GAMM</name>
<proteinExistence type="inferred from homology"/>
<dbReference type="GO" id="GO:0008270">
    <property type="term" value="F:zinc ion binding"/>
    <property type="evidence" value="ECO:0007669"/>
    <property type="project" value="UniProtKB-UniRule"/>
</dbReference>
<comment type="subunit">
    <text evidence="3 14">Monomer.</text>
</comment>
<keyword evidence="8 14" id="KW-0862">Zinc</keyword>
<dbReference type="EMBL" id="JAZHOG010000010">
    <property type="protein sequence ID" value="MEJ8568867.1"/>
    <property type="molecule type" value="Genomic_DNA"/>
</dbReference>
<dbReference type="SUPFAM" id="SSF50677">
    <property type="entry name" value="ValRS/IleRS/LeuRS editing domain"/>
    <property type="match status" value="1"/>
</dbReference>
<evidence type="ECO:0000313" key="19">
    <source>
        <dbReference type="Proteomes" id="UP001359886"/>
    </source>
</evidence>
<dbReference type="GO" id="GO:0002161">
    <property type="term" value="F:aminoacyl-tRNA deacylase activity"/>
    <property type="evidence" value="ECO:0007669"/>
    <property type="project" value="InterPro"/>
</dbReference>
<dbReference type="CDD" id="cd07960">
    <property type="entry name" value="Anticodon_Ia_Ile_BEm"/>
    <property type="match status" value="1"/>
</dbReference>
<dbReference type="PROSITE" id="PS00178">
    <property type="entry name" value="AA_TRNA_LIGASE_I"/>
    <property type="match status" value="1"/>
</dbReference>
<feature type="binding site" evidence="14">
    <location>
        <position position="904"/>
    </location>
    <ligand>
        <name>Zn(2+)</name>
        <dbReference type="ChEBI" id="CHEBI:29105"/>
    </ligand>
</feature>
<dbReference type="Gene3D" id="1.10.730.20">
    <property type="match status" value="1"/>
</dbReference>
<dbReference type="GO" id="GO:0000049">
    <property type="term" value="F:tRNA binding"/>
    <property type="evidence" value="ECO:0007669"/>
    <property type="project" value="InterPro"/>
</dbReference>
<dbReference type="FunFam" id="1.10.730.20:FF:000001">
    <property type="entry name" value="Isoleucine--tRNA ligase"/>
    <property type="match status" value="1"/>
</dbReference>
<dbReference type="SUPFAM" id="SSF52374">
    <property type="entry name" value="Nucleotidylyl transferase"/>
    <property type="match status" value="1"/>
</dbReference>
<dbReference type="HAMAP" id="MF_02002">
    <property type="entry name" value="Ile_tRNA_synth_type1"/>
    <property type="match status" value="1"/>
</dbReference>
<keyword evidence="11 14" id="KW-0030">Aminoacyl-tRNA synthetase</keyword>
<dbReference type="InterPro" id="IPR023585">
    <property type="entry name" value="Ile-tRNA-ligase_type1"/>
</dbReference>
<feature type="binding site" evidence="14">
    <location>
        <position position="606"/>
    </location>
    <ligand>
        <name>ATP</name>
        <dbReference type="ChEBI" id="CHEBI:30616"/>
    </ligand>
</feature>
<evidence type="ECO:0000256" key="3">
    <source>
        <dbReference type="ARBA" id="ARBA00011245"/>
    </source>
</evidence>
<organism evidence="18 19">
    <name type="scientific">Elongatibacter sediminis</name>
    <dbReference type="NCBI Taxonomy" id="3119006"/>
    <lineage>
        <taxon>Bacteria</taxon>
        <taxon>Pseudomonadati</taxon>
        <taxon>Pseudomonadota</taxon>
        <taxon>Gammaproteobacteria</taxon>
        <taxon>Chromatiales</taxon>
        <taxon>Wenzhouxiangellaceae</taxon>
        <taxon>Elongatibacter</taxon>
    </lineage>
</organism>
<keyword evidence="5 14" id="KW-0436">Ligase</keyword>
<dbReference type="InterPro" id="IPR002300">
    <property type="entry name" value="aa-tRNA-synth_Ia"/>
</dbReference>
<evidence type="ECO:0000256" key="9">
    <source>
        <dbReference type="ARBA" id="ARBA00022840"/>
    </source>
</evidence>
<evidence type="ECO:0000256" key="10">
    <source>
        <dbReference type="ARBA" id="ARBA00022917"/>
    </source>
</evidence>
<dbReference type="InterPro" id="IPR010663">
    <property type="entry name" value="Znf_FPG/IleRS"/>
</dbReference>
<evidence type="ECO:0000256" key="5">
    <source>
        <dbReference type="ARBA" id="ARBA00022598"/>
    </source>
</evidence>
<comment type="catalytic activity">
    <reaction evidence="13 14">
        <text>tRNA(Ile) + L-isoleucine + ATP = L-isoleucyl-tRNA(Ile) + AMP + diphosphate</text>
        <dbReference type="Rhea" id="RHEA:11060"/>
        <dbReference type="Rhea" id="RHEA-COMP:9666"/>
        <dbReference type="Rhea" id="RHEA-COMP:9695"/>
        <dbReference type="ChEBI" id="CHEBI:30616"/>
        <dbReference type="ChEBI" id="CHEBI:33019"/>
        <dbReference type="ChEBI" id="CHEBI:58045"/>
        <dbReference type="ChEBI" id="CHEBI:78442"/>
        <dbReference type="ChEBI" id="CHEBI:78528"/>
        <dbReference type="ChEBI" id="CHEBI:456215"/>
        <dbReference type="EC" id="6.1.1.5"/>
    </reaction>
</comment>
<comment type="domain">
    <text evidence="14">IleRS has two distinct active sites: one for aminoacylation and one for editing. The misactivated valine is translocated from the active site to the editing site, which sterically excludes the correctly activated isoleucine. The single editing site contains two valyl binding pockets, one specific for each substrate (Val-AMP or Val-tRNA(Ile)).</text>
</comment>
<comment type="function">
    <text evidence="12 14">Catalyzes the attachment of isoleucine to tRNA(Ile). As IleRS can inadvertently accommodate and process structurally similar amino acids such as valine, to avoid such errors it has two additional distinct tRNA(Ile)-dependent editing activities. One activity is designated as 'pretransfer' editing and involves the hydrolysis of activated Val-AMP. The other activity is designated 'posttransfer' editing and involves deacylation of mischarged Val-tRNA(Ile).</text>
</comment>
<dbReference type="NCBIfam" id="TIGR00392">
    <property type="entry name" value="ileS"/>
    <property type="match status" value="1"/>
</dbReference>
<evidence type="ECO:0000313" key="18">
    <source>
        <dbReference type="EMBL" id="MEJ8568867.1"/>
    </source>
</evidence>
<feature type="domain" description="Zinc finger FPG/IleRS-type" evidence="16">
    <location>
        <begin position="899"/>
        <end position="926"/>
    </location>
</feature>
<dbReference type="Pfam" id="PF06827">
    <property type="entry name" value="zf-FPG_IleRS"/>
    <property type="match status" value="1"/>
</dbReference>
<accession>A0AAW9RFG7</accession>
<evidence type="ECO:0000256" key="7">
    <source>
        <dbReference type="ARBA" id="ARBA00022741"/>
    </source>
</evidence>
<keyword evidence="19" id="KW-1185">Reference proteome</keyword>
<dbReference type="AlphaFoldDB" id="A0AAW9RFG7"/>
<evidence type="ECO:0000256" key="6">
    <source>
        <dbReference type="ARBA" id="ARBA00022723"/>
    </source>
</evidence>
<dbReference type="GO" id="GO:0004822">
    <property type="term" value="F:isoleucine-tRNA ligase activity"/>
    <property type="evidence" value="ECO:0007669"/>
    <property type="project" value="UniProtKB-UniRule"/>
</dbReference>
<dbReference type="FunFam" id="3.40.50.620:FF:000042">
    <property type="entry name" value="Isoleucine--tRNA ligase"/>
    <property type="match status" value="1"/>
</dbReference>
<keyword evidence="10 14" id="KW-0648">Protein biosynthesis</keyword>
<dbReference type="Pfam" id="PF00133">
    <property type="entry name" value="tRNA-synt_1"/>
    <property type="match status" value="1"/>
</dbReference>
<evidence type="ECO:0000256" key="13">
    <source>
        <dbReference type="ARBA" id="ARBA00048359"/>
    </source>
</evidence>